<dbReference type="GO" id="GO:0008270">
    <property type="term" value="F:zinc ion binding"/>
    <property type="evidence" value="ECO:0007669"/>
    <property type="project" value="InterPro"/>
</dbReference>
<evidence type="ECO:0000256" key="6">
    <source>
        <dbReference type="ARBA" id="ARBA00023242"/>
    </source>
</evidence>
<evidence type="ECO:0000313" key="10">
    <source>
        <dbReference type="Proteomes" id="UP000308652"/>
    </source>
</evidence>
<gene>
    <name evidence="9" type="ORF">BDQ12DRAFT_331036</name>
</gene>
<sequence length="561" mass="64202">MSSGREDECTWTRQTARQPRTEAHFEAMRKRADALREYANLLESMLEKCRREHGGISDNSQSYLQFRPLDADGMVLPDEMEVEEDEMSDGTDDPTQELCLPTQNLKLDGGGLYFHGNTAIFRFAQAEVPLPSISRFPAIVENPDATYVLLVDGVDESHYNPDFDWSRHLPSVVPLDRREHDKVLDLLFKFFTSWCFRVVPALFLRDMYRALSVPRSQSSPKTPHYSPMLHNALVALATAFSDDPRIRDFKSRQYFAKAAKDMVEEEYQKPNLSAIHALSILASFYSAQGDQSLGYMYFGMSARMSQALGLGIDCSAWVQAGLISEHDRLDRNWAYWTTFGQDVCWSLYVGRNFCVPLPSDHERIPVPFVDSEFDQMPWHYPSSNNAPQPNYLSKTFAASCKLLMIARRIMDVVNSLNSGNMRQVVNDELISDIDLQLNTWKSSLSPGVDMTLKSRPTATPHRLMLHAAYWWLFVLLHRPFYHRKLRHSSDREIDHVKLCKRAAENILELAHTWRNLYTLRYPPFTFVQTIFSAGTVFLLSAVQATSGPRVAQKELANGMDK</sequence>
<keyword evidence="4" id="KW-0238">DNA-binding</keyword>
<evidence type="ECO:0000256" key="4">
    <source>
        <dbReference type="ARBA" id="ARBA00023125"/>
    </source>
</evidence>
<keyword evidence="1" id="KW-0479">Metal-binding</keyword>
<dbReference type="Proteomes" id="UP000308652">
    <property type="component" value="Unassembled WGS sequence"/>
</dbReference>
<feature type="non-terminal residue" evidence="9">
    <location>
        <position position="561"/>
    </location>
</feature>
<accession>A0A5C3LQP9</accession>
<protein>
    <submittedName>
        <fullName evidence="9">Fungal-specific transcription factor domain-containing protein</fullName>
    </submittedName>
</protein>
<feature type="region of interest" description="Disordered" evidence="7">
    <location>
        <begin position="1"/>
        <end position="21"/>
    </location>
</feature>
<evidence type="ECO:0000313" key="9">
    <source>
        <dbReference type="EMBL" id="TFK31061.1"/>
    </source>
</evidence>
<keyword evidence="6" id="KW-0539">Nucleus</keyword>
<evidence type="ECO:0000256" key="1">
    <source>
        <dbReference type="ARBA" id="ARBA00022723"/>
    </source>
</evidence>
<dbReference type="STRING" id="68775.A0A5C3LQP9"/>
<evidence type="ECO:0000256" key="2">
    <source>
        <dbReference type="ARBA" id="ARBA00022833"/>
    </source>
</evidence>
<dbReference type="EMBL" id="ML213967">
    <property type="protein sequence ID" value="TFK31061.1"/>
    <property type="molecule type" value="Genomic_DNA"/>
</dbReference>
<dbReference type="PANTHER" id="PTHR31313:SF81">
    <property type="entry name" value="TY1 ENHANCER ACTIVATOR"/>
    <property type="match status" value="1"/>
</dbReference>
<dbReference type="Pfam" id="PF04082">
    <property type="entry name" value="Fungal_trans"/>
    <property type="match status" value="1"/>
</dbReference>
<evidence type="ECO:0000259" key="8">
    <source>
        <dbReference type="SMART" id="SM00906"/>
    </source>
</evidence>
<dbReference type="OrthoDB" id="2154091at2759"/>
<dbReference type="InterPro" id="IPR051615">
    <property type="entry name" value="Transcr_Regulatory_Elem"/>
</dbReference>
<evidence type="ECO:0000256" key="7">
    <source>
        <dbReference type="SAM" id="MobiDB-lite"/>
    </source>
</evidence>
<keyword evidence="2" id="KW-0862">Zinc</keyword>
<reference evidence="9 10" key="1">
    <citation type="journal article" date="2019" name="Nat. Ecol. Evol.">
        <title>Megaphylogeny resolves global patterns of mushroom evolution.</title>
        <authorList>
            <person name="Varga T."/>
            <person name="Krizsan K."/>
            <person name="Foldi C."/>
            <person name="Dima B."/>
            <person name="Sanchez-Garcia M."/>
            <person name="Sanchez-Ramirez S."/>
            <person name="Szollosi G.J."/>
            <person name="Szarkandi J.G."/>
            <person name="Papp V."/>
            <person name="Albert L."/>
            <person name="Andreopoulos W."/>
            <person name="Angelini C."/>
            <person name="Antonin V."/>
            <person name="Barry K.W."/>
            <person name="Bougher N.L."/>
            <person name="Buchanan P."/>
            <person name="Buyck B."/>
            <person name="Bense V."/>
            <person name="Catcheside P."/>
            <person name="Chovatia M."/>
            <person name="Cooper J."/>
            <person name="Damon W."/>
            <person name="Desjardin D."/>
            <person name="Finy P."/>
            <person name="Geml J."/>
            <person name="Haridas S."/>
            <person name="Hughes K."/>
            <person name="Justo A."/>
            <person name="Karasinski D."/>
            <person name="Kautmanova I."/>
            <person name="Kiss B."/>
            <person name="Kocsube S."/>
            <person name="Kotiranta H."/>
            <person name="LaButti K.M."/>
            <person name="Lechner B.E."/>
            <person name="Liimatainen K."/>
            <person name="Lipzen A."/>
            <person name="Lukacs Z."/>
            <person name="Mihaltcheva S."/>
            <person name="Morgado L.N."/>
            <person name="Niskanen T."/>
            <person name="Noordeloos M.E."/>
            <person name="Ohm R.A."/>
            <person name="Ortiz-Santana B."/>
            <person name="Ovrebo C."/>
            <person name="Racz N."/>
            <person name="Riley R."/>
            <person name="Savchenko A."/>
            <person name="Shiryaev A."/>
            <person name="Soop K."/>
            <person name="Spirin V."/>
            <person name="Szebenyi C."/>
            <person name="Tomsovsky M."/>
            <person name="Tulloss R.E."/>
            <person name="Uehling J."/>
            <person name="Grigoriev I.V."/>
            <person name="Vagvolgyi C."/>
            <person name="Papp T."/>
            <person name="Martin F.M."/>
            <person name="Miettinen O."/>
            <person name="Hibbett D.S."/>
            <person name="Nagy L.G."/>
        </authorList>
    </citation>
    <scope>NUCLEOTIDE SEQUENCE [LARGE SCALE GENOMIC DNA]</scope>
    <source>
        <strain evidence="9 10">CBS 166.37</strain>
    </source>
</reference>
<keyword evidence="10" id="KW-1185">Reference proteome</keyword>
<feature type="compositionally biased region" description="Basic and acidic residues" evidence="7">
    <location>
        <begin position="1"/>
        <end position="10"/>
    </location>
</feature>
<dbReference type="InterPro" id="IPR007219">
    <property type="entry name" value="XnlR_reg_dom"/>
</dbReference>
<name>A0A5C3LQP9_9AGAR</name>
<evidence type="ECO:0000256" key="5">
    <source>
        <dbReference type="ARBA" id="ARBA00023163"/>
    </source>
</evidence>
<dbReference type="PANTHER" id="PTHR31313">
    <property type="entry name" value="TY1 ENHANCER ACTIVATOR"/>
    <property type="match status" value="1"/>
</dbReference>
<evidence type="ECO:0000256" key="3">
    <source>
        <dbReference type="ARBA" id="ARBA00023015"/>
    </source>
</evidence>
<proteinExistence type="predicted"/>
<dbReference type="AlphaFoldDB" id="A0A5C3LQP9"/>
<feature type="domain" description="Xylanolytic transcriptional activator regulatory" evidence="8">
    <location>
        <begin position="294"/>
        <end position="373"/>
    </location>
</feature>
<dbReference type="GO" id="GO:0003677">
    <property type="term" value="F:DNA binding"/>
    <property type="evidence" value="ECO:0007669"/>
    <property type="project" value="UniProtKB-KW"/>
</dbReference>
<keyword evidence="5" id="KW-0804">Transcription</keyword>
<dbReference type="GO" id="GO:0006351">
    <property type="term" value="P:DNA-templated transcription"/>
    <property type="evidence" value="ECO:0007669"/>
    <property type="project" value="InterPro"/>
</dbReference>
<dbReference type="CDD" id="cd12148">
    <property type="entry name" value="fungal_TF_MHR"/>
    <property type="match status" value="1"/>
</dbReference>
<keyword evidence="3" id="KW-0805">Transcription regulation</keyword>
<dbReference type="SMART" id="SM00906">
    <property type="entry name" value="Fungal_trans"/>
    <property type="match status" value="1"/>
</dbReference>
<organism evidence="9 10">
    <name type="scientific">Crucibulum laeve</name>
    <dbReference type="NCBI Taxonomy" id="68775"/>
    <lineage>
        <taxon>Eukaryota</taxon>
        <taxon>Fungi</taxon>
        <taxon>Dikarya</taxon>
        <taxon>Basidiomycota</taxon>
        <taxon>Agaricomycotina</taxon>
        <taxon>Agaricomycetes</taxon>
        <taxon>Agaricomycetidae</taxon>
        <taxon>Agaricales</taxon>
        <taxon>Agaricineae</taxon>
        <taxon>Nidulariaceae</taxon>
        <taxon>Crucibulum</taxon>
    </lineage>
</organism>